<dbReference type="FunCoup" id="A0A1Y1UBE3">
    <property type="interactions" value="446"/>
</dbReference>
<feature type="transmembrane region" description="Helical" evidence="10">
    <location>
        <begin position="97"/>
        <end position="115"/>
    </location>
</feature>
<evidence type="ECO:0000256" key="8">
    <source>
        <dbReference type="RuleBase" id="RU003750"/>
    </source>
</evidence>
<feature type="transmembrane region" description="Helical" evidence="10">
    <location>
        <begin position="68"/>
        <end position="91"/>
    </location>
</feature>
<dbReference type="InterPro" id="IPR043130">
    <property type="entry name" value="CDP-OH_PTrfase_TM_dom"/>
</dbReference>
<feature type="compositionally biased region" description="Basic and acidic residues" evidence="9">
    <location>
        <begin position="33"/>
        <end position="47"/>
    </location>
</feature>
<dbReference type="AlphaFoldDB" id="A0A1Y1UBE3"/>
<evidence type="ECO:0000256" key="9">
    <source>
        <dbReference type="SAM" id="MobiDB-lite"/>
    </source>
</evidence>
<gene>
    <name evidence="11" type="ORF">BD324DRAFT_632334</name>
</gene>
<dbReference type="Gene3D" id="1.20.120.1760">
    <property type="match status" value="1"/>
</dbReference>
<keyword evidence="4 10" id="KW-1133">Transmembrane helix</keyword>
<dbReference type="InParanoid" id="A0A1Y1UBE3"/>
<evidence type="ECO:0000256" key="7">
    <source>
        <dbReference type="ARBA" id="ARBA00023264"/>
    </source>
</evidence>
<evidence type="ECO:0000313" key="12">
    <source>
        <dbReference type="Proteomes" id="UP000193218"/>
    </source>
</evidence>
<accession>A0A1Y1UBE3</accession>
<comment type="subcellular location">
    <subcellularLocation>
        <location evidence="1">Membrane</location>
        <topology evidence="1">Multi-pass membrane protein</topology>
    </subcellularLocation>
</comment>
<dbReference type="Pfam" id="PF01066">
    <property type="entry name" value="CDP-OH_P_transf"/>
    <property type="match status" value="1"/>
</dbReference>
<keyword evidence="6 10" id="KW-0472">Membrane</keyword>
<keyword evidence="7" id="KW-1208">Phospholipid metabolism</keyword>
<dbReference type="RefSeq" id="XP_021869512.1">
    <property type="nucleotide sequence ID" value="XM_022016514.1"/>
</dbReference>
<feature type="transmembrane region" description="Helical" evidence="10">
    <location>
        <begin position="202"/>
        <end position="221"/>
    </location>
</feature>
<name>A0A1Y1UBE3_9TREE</name>
<feature type="region of interest" description="Disordered" evidence="9">
    <location>
        <begin position="1"/>
        <end position="47"/>
    </location>
</feature>
<dbReference type="InterPro" id="IPR000462">
    <property type="entry name" value="CDP-OH_P_trans"/>
</dbReference>
<dbReference type="EMBL" id="NBSH01000011">
    <property type="protein sequence ID" value="ORX35322.1"/>
    <property type="molecule type" value="Genomic_DNA"/>
</dbReference>
<comment type="caution">
    <text evidence="11">The sequence shown here is derived from an EMBL/GenBank/DDBJ whole genome shotgun (WGS) entry which is preliminary data.</text>
</comment>
<evidence type="ECO:0000256" key="5">
    <source>
        <dbReference type="ARBA" id="ARBA00023098"/>
    </source>
</evidence>
<reference evidence="11 12" key="1">
    <citation type="submission" date="2017-03" db="EMBL/GenBank/DDBJ databases">
        <title>Widespread Adenine N6-methylation of Active Genes in Fungi.</title>
        <authorList>
            <consortium name="DOE Joint Genome Institute"/>
            <person name="Mondo S.J."/>
            <person name="Dannebaum R.O."/>
            <person name="Kuo R.C."/>
            <person name="Louie K.B."/>
            <person name="Bewick A.J."/>
            <person name="Labutti K."/>
            <person name="Haridas S."/>
            <person name="Kuo A."/>
            <person name="Salamov A."/>
            <person name="Ahrendt S.R."/>
            <person name="Lau R."/>
            <person name="Bowen B.P."/>
            <person name="Lipzen A."/>
            <person name="Sullivan W."/>
            <person name="Andreopoulos W.B."/>
            <person name="Clum A."/>
            <person name="Lindquist E."/>
            <person name="Daum C."/>
            <person name="Northen T.R."/>
            <person name="Ramamoorthy G."/>
            <person name="Schmitz R.J."/>
            <person name="Gryganskyi A."/>
            <person name="Culley D."/>
            <person name="Magnuson J."/>
            <person name="James T.Y."/>
            <person name="O'Malley M.A."/>
            <person name="Stajich J.E."/>
            <person name="Spatafora J.W."/>
            <person name="Visel A."/>
            <person name="Grigoriev I.V."/>
        </authorList>
    </citation>
    <scope>NUCLEOTIDE SEQUENCE [LARGE SCALE GENOMIC DNA]</scope>
    <source>
        <strain evidence="11 12">NRRL Y-17943</strain>
    </source>
</reference>
<dbReference type="GO" id="GO:0005794">
    <property type="term" value="C:Golgi apparatus"/>
    <property type="evidence" value="ECO:0007669"/>
    <property type="project" value="TreeGrafter"/>
</dbReference>
<dbReference type="GO" id="GO:0003881">
    <property type="term" value="F:CDP-diacylglycerol-inositol 3-phosphatidyltransferase activity"/>
    <property type="evidence" value="ECO:0007669"/>
    <property type="project" value="TreeGrafter"/>
</dbReference>
<dbReference type="GO" id="GO:0006661">
    <property type="term" value="P:phosphatidylinositol biosynthetic process"/>
    <property type="evidence" value="ECO:0007669"/>
    <property type="project" value="TreeGrafter"/>
</dbReference>
<evidence type="ECO:0000256" key="3">
    <source>
        <dbReference type="ARBA" id="ARBA00022692"/>
    </source>
</evidence>
<evidence type="ECO:0000256" key="6">
    <source>
        <dbReference type="ARBA" id="ARBA00023136"/>
    </source>
</evidence>
<feature type="transmembrane region" description="Helical" evidence="10">
    <location>
        <begin position="136"/>
        <end position="162"/>
    </location>
</feature>
<keyword evidence="12" id="KW-1185">Reference proteome</keyword>
<comment type="similarity">
    <text evidence="8">Belongs to the CDP-alcohol phosphatidyltransferase class-I family.</text>
</comment>
<dbReference type="GeneID" id="33558323"/>
<keyword evidence="2 8" id="KW-0808">Transferase</keyword>
<feature type="compositionally biased region" description="Polar residues" evidence="9">
    <location>
        <begin position="1"/>
        <end position="18"/>
    </location>
</feature>
<evidence type="ECO:0000256" key="10">
    <source>
        <dbReference type="SAM" id="Phobius"/>
    </source>
</evidence>
<evidence type="ECO:0000256" key="4">
    <source>
        <dbReference type="ARBA" id="ARBA00022989"/>
    </source>
</evidence>
<keyword evidence="5" id="KW-0443">Lipid metabolism</keyword>
<dbReference type="PANTHER" id="PTHR15362:SF4">
    <property type="entry name" value="CDP-DIACYLGLYCEROL--INOSITOL 3-PHOSPHATIDYLTRANSFERASE"/>
    <property type="match status" value="1"/>
</dbReference>
<dbReference type="GO" id="GO:0016020">
    <property type="term" value="C:membrane"/>
    <property type="evidence" value="ECO:0007669"/>
    <property type="project" value="UniProtKB-SubCell"/>
</dbReference>
<proteinExistence type="inferred from homology"/>
<sequence length="317" mass="35359">MAPTTRSKQSTPERQNAGSSSSTSTAVKSQTLDGEKGLRVREGSRARQEDVVDPNYALGLANRSHENVYLFVPNVIGYIRVVTAAASLYIMPTHPKVCTFIYFISCILDVFDGMAARKLGQESKFGAVLDMVTDRCATACLLCFLSATYTNHSLLIMFLITLDFSSHYIHMYSSLVTGSSSHKAVTSDVSRILWYYYHNRNVLFTVCFANEVCFVCAYLAFYEKTPIHSSVLIKYLSHLLPVRQILYHTPAPLDYLLETLGNVTWAQLVFWLTAPVCALKQVINVVQFWKASKILVGVDLAERQAAREAAARAARGR</sequence>
<dbReference type="PROSITE" id="PS00379">
    <property type="entry name" value="CDP_ALCOHOL_P_TRANSF"/>
    <property type="match status" value="1"/>
</dbReference>
<dbReference type="PANTHER" id="PTHR15362">
    <property type="entry name" value="PHOSPHATIDYLINOSITOL SYNTHASE"/>
    <property type="match status" value="1"/>
</dbReference>
<evidence type="ECO:0000256" key="1">
    <source>
        <dbReference type="ARBA" id="ARBA00004141"/>
    </source>
</evidence>
<dbReference type="InterPro" id="IPR048254">
    <property type="entry name" value="CDP_ALCOHOL_P_TRANSF_CS"/>
</dbReference>
<evidence type="ECO:0000256" key="2">
    <source>
        <dbReference type="ARBA" id="ARBA00022679"/>
    </source>
</evidence>
<protein>
    <submittedName>
        <fullName evidence="11">CDP-alcohol phosphatidyltransferase-domain-containing protein</fullName>
    </submittedName>
</protein>
<organism evidence="11 12">
    <name type="scientific">Kockovaella imperatae</name>
    <dbReference type="NCBI Taxonomy" id="4999"/>
    <lineage>
        <taxon>Eukaryota</taxon>
        <taxon>Fungi</taxon>
        <taxon>Dikarya</taxon>
        <taxon>Basidiomycota</taxon>
        <taxon>Agaricomycotina</taxon>
        <taxon>Tremellomycetes</taxon>
        <taxon>Tremellales</taxon>
        <taxon>Cuniculitremaceae</taxon>
        <taxon>Kockovaella</taxon>
    </lineage>
</organism>
<dbReference type="Proteomes" id="UP000193218">
    <property type="component" value="Unassembled WGS sequence"/>
</dbReference>
<evidence type="ECO:0000313" key="11">
    <source>
        <dbReference type="EMBL" id="ORX35322.1"/>
    </source>
</evidence>
<dbReference type="STRING" id="4999.A0A1Y1UBE3"/>
<keyword evidence="3 10" id="KW-0812">Transmembrane</keyword>
<dbReference type="OrthoDB" id="10251079at2759"/>